<keyword evidence="3" id="KW-1185">Reference proteome</keyword>
<feature type="region of interest" description="Disordered" evidence="1">
    <location>
        <begin position="1"/>
        <end position="91"/>
    </location>
</feature>
<evidence type="ECO:0000256" key="1">
    <source>
        <dbReference type="SAM" id="MobiDB-lite"/>
    </source>
</evidence>
<feature type="compositionally biased region" description="Basic residues" evidence="1">
    <location>
        <begin position="10"/>
        <end position="19"/>
    </location>
</feature>
<organism evidence="2 3">
    <name type="scientific">Zasmidium cellare</name>
    <name type="common">Wine cellar mold</name>
    <name type="synonym">Racodium cellare</name>
    <dbReference type="NCBI Taxonomy" id="395010"/>
    <lineage>
        <taxon>Eukaryota</taxon>
        <taxon>Fungi</taxon>
        <taxon>Dikarya</taxon>
        <taxon>Ascomycota</taxon>
        <taxon>Pezizomycotina</taxon>
        <taxon>Dothideomycetes</taxon>
        <taxon>Dothideomycetidae</taxon>
        <taxon>Mycosphaerellales</taxon>
        <taxon>Mycosphaerellaceae</taxon>
        <taxon>Zasmidium</taxon>
    </lineage>
</organism>
<name>A0ABR0EG94_ZASCE</name>
<reference evidence="2 3" key="1">
    <citation type="journal article" date="2023" name="G3 (Bethesda)">
        <title>A chromosome-level genome assembly of Zasmidium syzygii isolated from banana leaves.</title>
        <authorList>
            <person name="van Westerhoven A.C."/>
            <person name="Mehrabi R."/>
            <person name="Talebi R."/>
            <person name="Steentjes M.B.F."/>
            <person name="Corcolon B."/>
            <person name="Chong P.A."/>
            <person name="Kema G.H.J."/>
            <person name="Seidl M.F."/>
        </authorList>
    </citation>
    <scope>NUCLEOTIDE SEQUENCE [LARGE SCALE GENOMIC DNA]</scope>
    <source>
        <strain evidence="2 3">P124</strain>
    </source>
</reference>
<comment type="caution">
    <text evidence="2">The sequence shown here is derived from an EMBL/GenBank/DDBJ whole genome shotgun (WGS) entry which is preliminary data.</text>
</comment>
<sequence>MATASSSKPAVRKSILKRRSCYDDFGSSGPSKPEAVKRQRQSTLPVQSSQPQKIKEETKKPVQPKADLPNVKEVEKKKDPLPSSNAGEREEPDIIQLQEAFVILVHTFNPESISEVTVGQAYHSLEKANEGVADLFRRVKPEFVDLVIDIGVANEFDEGGDTYPDVRRRVTASGRAAYLWHTEEGRGELSVHRILIE</sequence>
<proteinExistence type="predicted"/>
<protein>
    <submittedName>
        <fullName evidence="2">Uncharacterized protein</fullName>
    </submittedName>
</protein>
<gene>
    <name evidence="2" type="ORF">PRZ48_008703</name>
</gene>
<evidence type="ECO:0000313" key="2">
    <source>
        <dbReference type="EMBL" id="KAK4500514.1"/>
    </source>
</evidence>
<feature type="compositionally biased region" description="Basic and acidic residues" evidence="1">
    <location>
        <begin position="70"/>
        <end position="80"/>
    </location>
</feature>
<feature type="compositionally biased region" description="Polar residues" evidence="1">
    <location>
        <begin position="41"/>
        <end position="52"/>
    </location>
</feature>
<dbReference type="Proteomes" id="UP001305779">
    <property type="component" value="Unassembled WGS sequence"/>
</dbReference>
<dbReference type="EMBL" id="JAXOVC010000006">
    <property type="protein sequence ID" value="KAK4500514.1"/>
    <property type="molecule type" value="Genomic_DNA"/>
</dbReference>
<evidence type="ECO:0000313" key="3">
    <source>
        <dbReference type="Proteomes" id="UP001305779"/>
    </source>
</evidence>
<accession>A0ABR0EG94</accession>